<reference evidence="5 6" key="1">
    <citation type="submission" date="2019-07" db="EMBL/GenBank/DDBJ databases">
        <title>Whole genome shotgun sequence of Agrococcus baldri NBRC 103055.</title>
        <authorList>
            <person name="Hosoyama A."/>
            <person name="Uohara A."/>
            <person name="Ohji S."/>
            <person name="Ichikawa N."/>
        </authorList>
    </citation>
    <scope>NUCLEOTIDE SEQUENCE [LARGE SCALE GENOMIC DNA]</scope>
    <source>
        <strain evidence="5 6">NBRC 103055</strain>
    </source>
</reference>
<dbReference type="Pfam" id="PF00476">
    <property type="entry name" value="DNA_pol_A"/>
    <property type="match status" value="1"/>
</dbReference>
<dbReference type="Proteomes" id="UP000321749">
    <property type="component" value="Unassembled WGS sequence"/>
</dbReference>
<dbReference type="EC" id="2.7.7.7" evidence="1"/>
<feature type="domain" description="DNA-directed DNA polymerase family A palm" evidence="4">
    <location>
        <begin position="317"/>
        <end position="505"/>
    </location>
</feature>
<dbReference type="PANTHER" id="PTHR10133:SF27">
    <property type="entry name" value="DNA POLYMERASE NU"/>
    <property type="match status" value="1"/>
</dbReference>
<evidence type="ECO:0000256" key="2">
    <source>
        <dbReference type="ARBA" id="ARBA00022705"/>
    </source>
</evidence>
<dbReference type="Gene3D" id="3.30.70.370">
    <property type="match status" value="1"/>
</dbReference>
<dbReference type="GO" id="GO:0003887">
    <property type="term" value="F:DNA-directed DNA polymerase activity"/>
    <property type="evidence" value="ECO:0007669"/>
    <property type="project" value="UniProtKB-EC"/>
</dbReference>
<gene>
    <name evidence="5" type="ORF">ABA31_01550</name>
</gene>
<dbReference type="EMBL" id="BJUU01000001">
    <property type="protein sequence ID" value="GEK78804.1"/>
    <property type="molecule type" value="Genomic_DNA"/>
</dbReference>
<dbReference type="GO" id="GO:0006302">
    <property type="term" value="P:double-strand break repair"/>
    <property type="evidence" value="ECO:0007669"/>
    <property type="project" value="TreeGrafter"/>
</dbReference>
<name>A0AA87RDL8_9MICO</name>
<dbReference type="GO" id="GO:0003677">
    <property type="term" value="F:DNA binding"/>
    <property type="evidence" value="ECO:0007669"/>
    <property type="project" value="InterPro"/>
</dbReference>
<dbReference type="SUPFAM" id="SSF56672">
    <property type="entry name" value="DNA/RNA polymerases"/>
    <property type="match status" value="1"/>
</dbReference>
<keyword evidence="5" id="KW-0269">Exonuclease</keyword>
<dbReference type="NCBIfam" id="NF011538">
    <property type="entry name" value="PRK14975.1-1"/>
    <property type="match status" value="1"/>
</dbReference>
<dbReference type="CDD" id="cd06444">
    <property type="entry name" value="DNA_pol_A"/>
    <property type="match status" value="1"/>
</dbReference>
<evidence type="ECO:0000313" key="6">
    <source>
        <dbReference type="Proteomes" id="UP000321749"/>
    </source>
</evidence>
<evidence type="ECO:0000259" key="4">
    <source>
        <dbReference type="SMART" id="SM00482"/>
    </source>
</evidence>
<dbReference type="InterPro" id="IPR043502">
    <property type="entry name" value="DNA/RNA_pol_sf"/>
</dbReference>
<keyword evidence="5" id="KW-0378">Hydrolase</keyword>
<dbReference type="InterPro" id="IPR002298">
    <property type="entry name" value="DNA_polymerase_A"/>
</dbReference>
<dbReference type="SMART" id="SM00482">
    <property type="entry name" value="POLAc"/>
    <property type="match status" value="1"/>
</dbReference>
<evidence type="ECO:0000256" key="1">
    <source>
        <dbReference type="ARBA" id="ARBA00012417"/>
    </source>
</evidence>
<keyword evidence="6" id="KW-1185">Reference proteome</keyword>
<sequence length="547" mass="58957">MPQIGEQRVSYAPTSVSDMAAASFDVGVAPLEGGARLAVATLVEGRAADAVVHEAAHVAADARLAVPAARVVWQDARVVVPLLLDAGVRLERVRDLRLVHRILAQARGMEAEERWSRPMRVEAEGLFSLAPEAEPVEALAQQLALQEAAIGEDAGLRMLAAAESMGGVLAVELSRQGLPFDRARHDALLVEALGERPPGGGRPRRMEALATQVREALAAPRLNPDSPQEVLKALKRAGVDVGSTSRWELAEHEHPAVEPLIEYKHLARLHTANGWSWAQRWARTDERGRTRLAIEYVPGGVVTGRWATEGSGAMQIARQIRGAIAAEPGMRLVVADAAQLEPRALAAIARDEALADAGRGTDLYRGLVDRGVVESRQQAKIGMLGALYGGTTGESAVVLPRLARAYPRAMGVVEAAARAGERRERVRTWLGRTSPLPPRWRDDERGIRQARAWGRFTRNFVVQGTAAEWALAWMAGVRRAIRDVEGAALVCFLHDEVIVQAPEAQADAVAESVREAAAEAGRLLFGGFPIDFPVQTAIVGDWGQAKD</sequence>
<keyword evidence="2" id="KW-0235">DNA replication</keyword>
<dbReference type="InterPro" id="IPR001098">
    <property type="entry name" value="DNA-dir_DNA_pol_A_palm_dom"/>
</dbReference>
<dbReference type="Gene3D" id="1.10.150.20">
    <property type="entry name" value="5' to 3' exonuclease, C-terminal subdomain"/>
    <property type="match status" value="1"/>
</dbReference>
<dbReference type="GO" id="GO:0006261">
    <property type="term" value="P:DNA-templated DNA replication"/>
    <property type="evidence" value="ECO:0007669"/>
    <property type="project" value="InterPro"/>
</dbReference>
<dbReference type="PANTHER" id="PTHR10133">
    <property type="entry name" value="DNA POLYMERASE I"/>
    <property type="match status" value="1"/>
</dbReference>
<proteinExistence type="predicted"/>
<protein>
    <recommendedName>
        <fullName evidence="1">DNA-directed DNA polymerase</fullName>
        <ecNumber evidence="1">2.7.7.7</ecNumber>
    </recommendedName>
</protein>
<keyword evidence="5" id="KW-0540">Nuclease</keyword>
<evidence type="ECO:0000256" key="3">
    <source>
        <dbReference type="ARBA" id="ARBA00049244"/>
    </source>
</evidence>
<accession>A0AA87RDL8</accession>
<comment type="caution">
    <text evidence="5">The sequence shown here is derived from an EMBL/GenBank/DDBJ whole genome shotgun (WGS) entry which is preliminary data.</text>
</comment>
<dbReference type="PRINTS" id="PR00868">
    <property type="entry name" value="DNAPOLI"/>
</dbReference>
<evidence type="ECO:0000313" key="5">
    <source>
        <dbReference type="EMBL" id="GEK78804.1"/>
    </source>
</evidence>
<organism evidence="5 6">
    <name type="scientific">Agrococcus baldri</name>
    <dbReference type="NCBI Taxonomy" id="153730"/>
    <lineage>
        <taxon>Bacteria</taxon>
        <taxon>Bacillati</taxon>
        <taxon>Actinomycetota</taxon>
        <taxon>Actinomycetes</taxon>
        <taxon>Micrococcales</taxon>
        <taxon>Microbacteriaceae</taxon>
        <taxon>Agrococcus</taxon>
    </lineage>
</organism>
<dbReference type="GO" id="GO:0004527">
    <property type="term" value="F:exonuclease activity"/>
    <property type="evidence" value="ECO:0007669"/>
    <property type="project" value="UniProtKB-KW"/>
</dbReference>
<comment type="catalytic activity">
    <reaction evidence="3">
        <text>DNA(n) + a 2'-deoxyribonucleoside 5'-triphosphate = DNA(n+1) + diphosphate</text>
        <dbReference type="Rhea" id="RHEA:22508"/>
        <dbReference type="Rhea" id="RHEA-COMP:17339"/>
        <dbReference type="Rhea" id="RHEA-COMP:17340"/>
        <dbReference type="ChEBI" id="CHEBI:33019"/>
        <dbReference type="ChEBI" id="CHEBI:61560"/>
        <dbReference type="ChEBI" id="CHEBI:173112"/>
        <dbReference type="EC" id="2.7.7.7"/>
    </reaction>
</comment>
<dbReference type="AlphaFoldDB" id="A0AA87RDL8"/>